<dbReference type="GeneID" id="95359694"/>
<dbReference type="PROSITE" id="PS00211">
    <property type="entry name" value="ABC_TRANSPORTER_1"/>
    <property type="match status" value="1"/>
</dbReference>
<evidence type="ECO:0000256" key="2">
    <source>
        <dbReference type="ARBA" id="ARBA00022840"/>
    </source>
</evidence>
<dbReference type="InterPro" id="IPR027417">
    <property type="entry name" value="P-loop_NTPase"/>
</dbReference>
<dbReference type="SUPFAM" id="SSF52540">
    <property type="entry name" value="P-loop containing nucleoside triphosphate hydrolases"/>
    <property type="match status" value="1"/>
</dbReference>
<gene>
    <name evidence="4" type="ORF">HMPREF0682_1081</name>
</gene>
<evidence type="ECO:0000313" key="5">
    <source>
        <dbReference type="Proteomes" id="UP000017052"/>
    </source>
</evidence>
<feature type="domain" description="ABC transporter" evidence="3">
    <location>
        <begin position="18"/>
        <end position="250"/>
    </location>
</feature>
<dbReference type="RefSeq" id="WP_021796271.1">
    <property type="nucleotide sequence ID" value="NZ_ACVN02000028.1"/>
</dbReference>
<dbReference type="InterPro" id="IPR017871">
    <property type="entry name" value="ABC_transporter-like_CS"/>
</dbReference>
<organism evidence="4 5">
    <name type="scientific">Propionibacterium acidifaciens F0233</name>
    <dbReference type="NCBI Taxonomy" id="553198"/>
    <lineage>
        <taxon>Bacteria</taxon>
        <taxon>Bacillati</taxon>
        <taxon>Actinomycetota</taxon>
        <taxon>Actinomycetes</taxon>
        <taxon>Propionibacteriales</taxon>
        <taxon>Propionibacteriaceae</taxon>
        <taxon>Propionibacterium</taxon>
    </lineage>
</organism>
<dbReference type="SMART" id="SM00382">
    <property type="entry name" value="AAA"/>
    <property type="match status" value="1"/>
</dbReference>
<reference evidence="4" key="1">
    <citation type="submission" date="2013-08" db="EMBL/GenBank/DDBJ databases">
        <authorList>
            <person name="Durkin A.S."/>
            <person name="Haft D.R."/>
            <person name="McCorrison J."/>
            <person name="Torralba M."/>
            <person name="Gillis M."/>
            <person name="Haft D.H."/>
            <person name="Methe B."/>
            <person name="Sutton G."/>
            <person name="Nelson K.E."/>
        </authorList>
    </citation>
    <scope>NUCLEOTIDE SEQUENCE [LARGE SCALE GENOMIC DNA]</scope>
    <source>
        <strain evidence="4">F0233</strain>
    </source>
</reference>
<name>U2R116_9ACTN</name>
<keyword evidence="5" id="KW-1185">Reference proteome</keyword>
<evidence type="ECO:0000256" key="1">
    <source>
        <dbReference type="ARBA" id="ARBA00022741"/>
    </source>
</evidence>
<dbReference type="PROSITE" id="PS50893">
    <property type="entry name" value="ABC_TRANSPORTER_2"/>
    <property type="match status" value="1"/>
</dbReference>
<dbReference type="GO" id="GO:0016887">
    <property type="term" value="F:ATP hydrolysis activity"/>
    <property type="evidence" value="ECO:0007669"/>
    <property type="project" value="InterPro"/>
</dbReference>
<dbReference type="CDD" id="cd03214">
    <property type="entry name" value="ABC_Iron-Siderophores_B12_Hemin"/>
    <property type="match status" value="1"/>
</dbReference>
<evidence type="ECO:0000313" key="4">
    <source>
        <dbReference type="EMBL" id="ERK62511.1"/>
    </source>
</evidence>
<dbReference type="InterPro" id="IPR003593">
    <property type="entry name" value="AAA+_ATPase"/>
</dbReference>
<evidence type="ECO:0000259" key="3">
    <source>
        <dbReference type="PROSITE" id="PS50893"/>
    </source>
</evidence>
<dbReference type="InterPro" id="IPR003439">
    <property type="entry name" value="ABC_transporter-like_ATP-bd"/>
</dbReference>
<dbReference type="EMBL" id="ACVN02000028">
    <property type="protein sequence ID" value="ERK62511.1"/>
    <property type="molecule type" value="Genomic_DNA"/>
</dbReference>
<comment type="caution">
    <text evidence="4">The sequence shown here is derived from an EMBL/GenBank/DDBJ whole genome shotgun (WGS) entry which is preliminary data.</text>
</comment>
<dbReference type="Gene3D" id="3.40.50.300">
    <property type="entry name" value="P-loop containing nucleotide triphosphate hydrolases"/>
    <property type="match status" value="1"/>
</dbReference>
<dbReference type="OrthoDB" id="5296765at2"/>
<keyword evidence="2 4" id="KW-0067">ATP-binding</keyword>
<protein>
    <submittedName>
        <fullName evidence="4">ABC transporter, ATP-binding protein</fullName>
    </submittedName>
</protein>
<dbReference type="Proteomes" id="UP000017052">
    <property type="component" value="Unassembled WGS sequence"/>
</dbReference>
<dbReference type="Pfam" id="PF00005">
    <property type="entry name" value="ABC_tran"/>
    <property type="match status" value="1"/>
</dbReference>
<proteinExistence type="predicted"/>
<dbReference type="PANTHER" id="PTHR42794:SF2">
    <property type="entry name" value="ABC TRANSPORTER ATP-BINDING PROTEIN"/>
    <property type="match status" value="1"/>
</dbReference>
<accession>U2R116</accession>
<dbReference type="AlphaFoldDB" id="U2R116"/>
<dbReference type="PANTHER" id="PTHR42794">
    <property type="entry name" value="HEMIN IMPORT ATP-BINDING PROTEIN HMUV"/>
    <property type="match status" value="1"/>
</dbReference>
<dbReference type="GO" id="GO:0005524">
    <property type="term" value="F:ATP binding"/>
    <property type="evidence" value="ECO:0007669"/>
    <property type="project" value="UniProtKB-KW"/>
</dbReference>
<sequence>MRGGTRRTHRGIGPIPEIRLEDVAAQVEGHVVVRGVSLTVPPGTKLALVGTNGAGKSTLLRAAAGIAEPAAGRVLLDGRPVGAMRPRERARVISFVSQEETPPDDLRLGEMVALGRIPYRSPWSMDTHGEMHIVRESLAALGLGDRLETPCTNLSGGERRRAMIARGLAQRCPVLMLDEPTNHLDIAWQLRLLDLLGSQPTTVIAAIHDIDTVLRHFDLVAVLHDGRMEASGRPAEVLDAGLMGEAFAVEAMQIPHPHTHQPHLLISRGKDTR</sequence>
<keyword evidence="1" id="KW-0547">Nucleotide-binding</keyword>